<evidence type="ECO:0000313" key="5">
    <source>
        <dbReference type="Proteomes" id="UP000295832"/>
    </source>
</evidence>
<dbReference type="RefSeq" id="WP_134114148.1">
    <property type="nucleotide sequence ID" value="NZ_SOEG01000001.1"/>
</dbReference>
<dbReference type="SUPFAM" id="SSF50494">
    <property type="entry name" value="Trypsin-like serine proteases"/>
    <property type="match status" value="1"/>
</dbReference>
<feature type="domain" description="Peptidase S55" evidence="3">
    <location>
        <begin position="1"/>
        <end position="141"/>
    </location>
</feature>
<proteinExistence type="predicted"/>
<evidence type="ECO:0000259" key="3">
    <source>
        <dbReference type="PROSITE" id="PS51494"/>
    </source>
</evidence>
<dbReference type="InterPro" id="IPR008763">
    <property type="entry name" value="Peptidase_S55"/>
</dbReference>
<dbReference type="AlphaFoldDB" id="A0A4R8HRG3"/>
<dbReference type="InterPro" id="IPR009003">
    <property type="entry name" value="Peptidase_S1_PA"/>
</dbReference>
<organism evidence="4 5">
    <name type="scientific">Orenia marismortui</name>
    <dbReference type="NCBI Taxonomy" id="46469"/>
    <lineage>
        <taxon>Bacteria</taxon>
        <taxon>Bacillati</taxon>
        <taxon>Bacillota</taxon>
        <taxon>Clostridia</taxon>
        <taxon>Halanaerobiales</taxon>
        <taxon>Halobacteroidaceae</taxon>
        <taxon>Orenia</taxon>
    </lineage>
</organism>
<keyword evidence="2" id="KW-0732">Signal</keyword>
<accession>A0A4R8HRG3</accession>
<name>A0A4R8HRG3_9FIRM</name>
<sequence>MRTTLKVMAILVLFITLSNIAVAKTEIMPLSDIRPGMKGVGKTVLRGTEIEDFNVEVISILKDQQPGQDLILVKTSGDVIKRTGGIASGMSGSPIYIDGKLIGAIGYGWQLADHKIGMVTPIQSMIDIFSLTKHNKDDNKTINLNSPIKIGNKTYNKIYFSSNNKKVKDSDALIARPVSTPLTVSGLNGRAKERLVETFKDYNITPINGGSLAYLDGDTELKPGSAVAAQLVRGDINVSAIGTLTYREGNKILAFGHPFLAKGNSNYLLSSAYIHQMITSIKMPFKIGSPGKLKGVINQDRTAGIAGEIGKFPNVVPLEINVTDNDLARSKTYNLQIIQNEELIEGLASSAVLQAIDSTIDRTGEGTSKVSIEIMGNKVPADIVKVENLYYSPNDIAASSLADFLQGLSLILHNPFNKVDLANIKFNIEIEKDAKVALIEEIKLNKKEAAPGEEVEAEITLRPYRNELITKKVKFKIPEDTKSTNLEVHVFSGQEANLNQMAPQEEEKKSKANNIKTLEELIEVYKSQKKNNQLVVELRPTYTPSADVDNNIKEVNKEHENKEDKKKAIEDKDSREQKKEIFNDLDEEVVDTNYVLEGSLMEEIKVKIEE</sequence>
<protein>
    <submittedName>
        <fullName evidence="4">SpoIVB peptidase S55</fullName>
    </submittedName>
</protein>
<feature type="region of interest" description="Disordered" evidence="1">
    <location>
        <begin position="546"/>
        <end position="580"/>
    </location>
</feature>
<gene>
    <name evidence="4" type="ORF">C7959_10174</name>
</gene>
<keyword evidence="5" id="KW-1185">Reference proteome</keyword>
<evidence type="ECO:0000256" key="1">
    <source>
        <dbReference type="SAM" id="MobiDB-lite"/>
    </source>
</evidence>
<dbReference type="Proteomes" id="UP000295832">
    <property type="component" value="Unassembled WGS sequence"/>
</dbReference>
<comment type="caution">
    <text evidence="4">The sequence shown here is derived from an EMBL/GenBank/DDBJ whole genome shotgun (WGS) entry which is preliminary data.</text>
</comment>
<dbReference type="PROSITE" id="PS51494">
    <property type="entry name" value="SPOIVB"/>
    <property type="match status" value="1"/>
</dbReference>
<feature type="chain" id="PRO_5020333657" evidence="2">
    <location>
        <begin position="24"/>
        <end position="610"/>
    </location>
</feature>
<evidence type="ECO:0000313" key="4">
    <source>
        <dbReference type="EMBL" id="TDX59187.1"/>
    </source>
</evidence>
<dbReference type="EMBL" id="SOEG01000001">
    <property type="protein sequence ID" value="TDX59187.1"/>
    <property type="molecule type" value="Genomic_DNA"/>
</dbReference>
<dbReference type="Pfam" id="PF05580">
    <property type="entry name" value="Peptidase_S55"/>
    <property type="match status" value="1"/>
</dbReference>
<dbReference type="STRING" id="926561.GCA_000379025_00981"/>
<feature type="compositionally biased region" description="Basic and acidic residues" evidence="1">
    <location>
        <begin position="550"/>
        <end position="580"/>
    </location>
</feature>
<feature type="signal peptide" evidence="2">
    <location>
        <begin position="1"/>
        <end position="23"/>
    </location>
</feature>
<reference evidence="4 5" key="1">
    <citation type="submission" date="2019-03" db="EMBL/GenBank/DDBJ databases">
        <title>Subsurface microbial communities from deep shales in Ohio and West Virginia, USA.</title>
        <authorList>
            <person name="Wrighton K."/>
        </authorList>
    </citation>
    <scope>NUCLEOTIDE SEQUENCE [LARGE SCALE GENOMIC DNA]</scope>
    <source>
        <strain evidence="4 5">MSL 6dP</strain>
    </source>
</reference>
<evidence type="ECO:0000256" key="2">
    <source>
        <dbReference type="SAM" id="SignalP"/>
    </source>
</evidence>